<sequence>MSDIVPPIPPAFEANLGNPSRSIRTGGSHVTNVLEFDKEDLCSWKDRFLIYLDGLEPYLLEILDNGPFVPLSPLSTPTNPLLKPLNQWSHADRHLANQDERLKSILISCLPNDVMKSVIKCTTAKSIWIDFILAHEGPSETKDTKIAALRLKFNAFKALE</sequence>
<keyword evidence="2" id="KW-1185">Reference proteome</keyword>
<protein>
    <recommendedName>
        <fullName evidence="3">Retrovirus-related Pol polyprotein from transposon TNT 1-94</fullName>
    </recommendedName>
</protein>
<evidence type="ECO:0000313" key="1">
    <source>
        <dbReference type="EMBL" id="GJT53644.1"/>
    </source>
</evidence>
<reference evidence="1" key="2">
    <citation type="submission" date="2022-01" db="EMBL/GenBank/DDBJ databases">
        <authorList>
            <person name="Yamashiro T."/>
            <person name="Shiraishi A."/>
            <person name="Satake H."/>
            <person name="Nakayama K."/>
        </authorList>
    </citation>
    <scope>NUCLEOTIDE SEQUENCE</scope>
</reference>
<gene>
    <name evidence="1" type="ORF">Tco_0988698</name>
</gene>
<proteinExistence type="predicted"/>
<evidence type="ECO:0008006" key="3">
    <source>
        <dbReference type="Google" id="ProtNLM"/>
    </source>
</evidence>
<comment type="caution">
    <text evidence="1">The sequence shown here is derived from an EMBL/GenBank/DDBJ whole genome shotgun (WGS) entry which is preliminary data.</text>
</comment>
<reference evidence="1" key="1">
    <citation type="journal article" date="2022" name="Int. J. Mol. Sci.">
        <title>Draft Genome of Tanacetum Coccineum: Genomic Comparison of Closely Related Tanacetum-Family Plants.</title>
        <authorList>
            <person name="Yamashiro T."/>
            <person name="Shiraishi A."/>
            <person name="Nakayama K."/>
            <person name="Satake H."/>
        </authorList>
    </citation>
    <scope>NUCLEOTIDE SEQUENCE</scope>
</reference>
<dbReference type="EMBL" id="BQNB010016605">
    <property type="protein sequence ID" value="GJT53644.1"/>
    <property type="molecule type" value="Genomic_DNA"/>
</dbReference>
<dbReference type="Proteomes" id="UP001151760">
    <property type="component" value="Unassembled WGS sequence"/>
</dbReference>
<accession>A0ABQ5ERT2</accession>
<evidence type="ECO:0000313" key="2">
    <source>
        <dbReference type="Proteomes" id="UP001151760"/>
    </source>
</evidence>
<organism evidence="1 2">
    <name type="scientific">Tanacetum coccineum</name>
    <dbReference type="NCBI Taxonomy" id="301880"/>
    <lineage>
        <taxon>Eukaryota</taxon>
        <taxon>Viridiplantae</taxon>
        <taxon>Streptophyta</taxon>
        <taxon>Embryophyta</taxon>
        <taxon>Tracheophyta</taxon>
        <taxon>Spermatophyta</taxon>
        <taxon>Magnoliopsida</taxon>
        <taxon>eudicotyledons</taxon>
        <taxon>Gunneridae</taxon>
        <taxon>Pentapetalae</taxon>
        <taxon>asterids</taxon>
        <taxon>campanulids</taxon>
        <taxon>Asterales</taxon>
        <taxon>Asteraceae</taxon>
        <taxon>Asteroideae</taxon>
        <taxon>Anthemideae</taxon>
        <taxon>Anthemidinae</taxon>
        <taxon>Tanacetum</taxon>
    </lineage>
</organism>
<name>A0ABQ5ERT2_9ASTR</name>